<evidence type="ECO:0000313" key="2">
    <source>
        <dbReference type="Proteomes" id="UP001159363"/>
    </source>
</evidence>
<dbReference type="EMBL" id="JARBHB010000009">
    <property type="protein sequence ID" value="KAJ8874990.1"/>
    <property type="molecule type" value="Genomic_DNA"/>
</dbReference>
<accession>A0ABQ9GSH5</accession>
<dbReference type="Proteomes" id="UP001159363">
    <property type="component" value="Chromosome 8"/>
</dbReference>
<proteinExistence type="predicted"/>
<keyword evidence="2" id="KW-1185">Reference proteome</keyword>
<reference evidence="1 2" key="1">
    <citation type="submission" date="2023-02" db="EMBL/GenBank/DDBJ databases">
        <title>LHISI_Scaffold_Assembly.</title>
        <authorList>
            <person name="Stuart O.P."/>
            <person name="Cleave R."/>
            <person name="Magrath M.J.L."/>
            <person name="Mikheyev A.S."/>
        </authorList>
    </citation>
    <scope>NUCLEOTIDE SEQUENCE [LARGE SCALE GENOMIC DNA]</scope>
    <source>
        <strain evidence="1">Daus_M_001</strain>
        <tissue evidence="1">Leg muscle</tissue>
    </source>
</reference>
<organism evidence="1 2">
    <name type="scientific">Dryococelus australis</name>
    <dbReference type="NCBI Taxonomy" id="614101"/>
    <lineage>
        <taxon>Eukaryota</taxon>
        <taxon>Metazoa</taxon>
        <taxon>Ecdysozoa</taxon>
        <taxon>Arthropoda</taxon>
        <taxon>Hexapoda</taxon>
        <taxon>Insecta</taxon>
        <taxon>Pterygota</taxon>
        <taxon>Neoptera</taxon>
        <taxon>Polyneoptera</taxon>
        <taxon>Phasmatodea</taxon>
        <taxon>Verophasmatodea</taxon>
        <taxon>Anareolatae</taxon>
        <taxon>Phasmatidae</taxon>
        <taxon>Eurycanthinae</taxon>
        <taxon>Dryococelus</taxon>
    </lineage>
</organism>
<name>A0ABQ9GSH5_9NEOP</name>
<sequence>MDCTKPATTPAVSGIDKSEDCNRMEDVNFQYREAVGSLLYLPDITYAVNMASRKAENPTVHNVKKFKWIRHLLGNEKPKT</sequence>
<gene>
    <name evidence="1" type="ORF">PR048_022880</name>
</gene>
<comment type="caution">
    <text evidence="1">The sequence shown here is derived from an EMBL/GenBank/DDBJ whole genome shotgun (WGS) entry which is preliminary data.</text>
</comment>
<evidence type="ECO:0000313" key="1">
    <source>
        <dbReference type="EMBL" id="KAJ8874990.1"/>
    </source>
</evidence>
<protein>
    <submittedName>
        <fullName evidence="1">Uncharacterized protein</fullName>
    </submittedName>
</protein>